<sequence>MFSSNTITTFLAFLPPLKLSLLYDELAAEAGICCNAVGAGCGVLLKFCCSPELFGESNFLFCDWSGILLVTASRLYVTFTEPKYNPLSFVQTIASLYEIKAKESGKLFNKGFNWYILGRNSCRLIVPKSVLVIIEFKPIVFGVKVTTISPSYCENFGAIIASEWL</sequence>
<dbReference type="AlphaFoldDB" id="A0A2P6FEW9"/>
<accession>A0A2P6FEW9</accession>
<dbReference type="EMBL" id="JTLV02000001">
    <property type="protein sequence ID" value="PQM31982.1"/>
    <property type="molecule type" value="Genomic_DNA"/>
</dbReference>
<dbReference type="STRING" id="2138.SMSRO_v1c16890"/>
<reference evidence="1 2" key="1">
    <citation type="journal article" date="2015" name="MBio">
        <title>Genome sequence of the Drosophila melanogaster male-killing Spiroplasma strain MSRO endosymbiont.</title>
        <authorList>
            <person name="Paredes J.C."/>
            <person name="Herren J.K."/>
            <person name="Schupfer F."/>
            <person name="Marin R."/>
            <person name="Claverol S."/>
            <person name="Kuo C.H."/>
            <person name="Lemaitre B."/>
            <person name="Beven L."/>
        </authorList>
    </citation>
    <scope>NUCLEOTIDE SEQUENCE [LARGE SCALE GENOMIC DNA]</scope>
    <source>
        <strain evidence="1 2">MSRO</strain>
    </source>
</reference>
<name>A0A2P6FEW9_9MOLU</name>
<evidence type="ECO:0000313" key="1">
    <source>
        <dbReference type="EMBL" id="PQM31982.1"/>
    </source>
</evidence>
<keyword evidence="2" id="KW-1185">Reference proteome</keyword>
<organism evidence="1 2">
    <name type="scientific">Spiroplasma poulsonii</name>
    <dbReference type="NCBI Taxonomy" id="2138"/>
    <lineage>
        <taxon>Bacteria</taxon>
        <taxon>Bacillati</taxon>
        <taxon>Mycoplasmatota</taxon>
        <taxon>Mollicutes</taxon>
        <taxon>Entomoplasmatales</taxon>
        <taxon>Spiroplasmataceae</taxon>
        <taxon>Spiroplasma</taxon>
    </lineage>
</organism>
<gene>
    <name evidence="1" type="ORF">SMSRO_SF018560</name>
</gene>
<dbReference type="Proteomes" id="UP000031565">
    <property type="component" value="Unassembled WGS sequence"/>
</dbReference>
<comment type="caution">
    <text evidence="1">The sequence shown here is derived from an EMBL/GenBank/DDBJ whole genome shotgun (WGS) entry which is preliminary data.</text>
</comment>
<proteinExistence type="predicted"/>
<dbReference type="RefSeq" id="WP_159373255.1">
    <property type="nucleotide sequence ID" value="NZ_CM020866.1"/>
</dbReference>
<evidence type="ECO:0000313" key="2">
    <source>
        <dbReference type="Proteomes" id="UP000031565"/>
    </source>
</evidence>
<protein>
    <submittedName>
        <fullName evidence="1">Uncharacterized protein</fullName>
    </submittedName>
</protein>